<dbReference type="AlphaFoldDB" id="A0AAW8VTD9"/>
<feature type="transmembrane region" description="Helical" evidence="1">
    <location>
        <begin position="559"/>
        <end position="581"/>
    </location>
</feature>
<feature type="transmembrane region" description="Helical" evidence="1">
    <location>
        <begin position="343"/>
        <end position="362"/>
    </location>
</feature>
<feature type="transmembrane region" description="Helical" evidence="1">
    <location>
        <begin position="75"/>
        <end position="92"/>
    </location>
</feature>
<feature type="transmembrane region" description="Helical" evidence="1">
    <location>
        <begin position="12"/>
        <end position="33"/>
    </location>
</feature>
<sequence>MRASWRRTGRAWGIILVIAILAVLPIALNQVGILGVDSYFQYNRIYEAEMQLRHANFSFLNLYSFQQAGRIVNQVYSPLLTVIFGAILLVAGTWFKFQVISMILVNFIAGISMYYGAKRLKFSFGICVALAGIYLSSFSIYGFVYSTSWRALAVAFVPLLIGPMVDFYRGNWSTREMLALGIIIAIIAQAQIISAALVLPALVPFFVIGLIKTQEKWRALARLGLAILLALLLSLNVVLPYLELLQGSHLLPPTNLPLINGVTNAIVPYSDHSSPLSIAIISLFFYMALATLVLFWRKLSGFARTLTIVSLIYLILGTNVIPWTVIGTQWPALESYLQLPRRFIIAGLSFLLASDVLIVHELRAQQLFHWTQSGIALTVTMLAIAGVSSLAVTSATLVARQSDPNTSIAAGLATNDNNVYAHRYRGKQIKKITDLQPVFHVRDKSALVRVVDRRTPDYVPIKGAYSTKNDYYSAYVRYVIAPKSNFKHQVLPGGVLQLTWRQKKAHQINVPVVVYGNTQVNLNNKALAHTGLKTSLISTPTVQGKKGINQIRLSYQPKMLTLIGIWWSVLAWGVVVIALIWRGWLKHREIKQSEVD</sequence>
<protein>
    <recommendedName>
        <fullName evidence="4">Cell division protein</fullName>
    </recommendedName>
</protein>
<name>A0AAW8VTD9_LACPE</name>
<dbReference type="RefSeq" id="WP_216780548.1">
    <property type="nucleotide sequence ID" value="NZ_JAGXBR010000019.1"/>
</dbReference>
<evidence type="ECO:0000313" key="3">
    <source>
        <dbReference type="Proteomes" id="UP001267003"/>
    </source>
</evidence>
<dbReference type="Proteomes" id="UP001267003">
    <property type="component" value="Unassembled WGS sequence"/>
</dbReference>
<keyword evidence="1" id="KW-1133">Transmembrane helix</keyword>
<proteinExistence type="predicted"/>
<evidence type="ECO:0008006" key="4">
    <source>
        <dbReference type="Google" id="ProtNLM"/>
    </source>
</evidence>
<evidence type="ECO:0000313" key="2">
    <source>
        <dbReference type="EMBL" id="MDT6989504.1"/>
    </source>
</evidence>
<organism evidence="2 3">
    <name type="scientific">Lactiplantibacillus pentosus</name>
    <name type="common">Lactobacillus pentosus</name>
    <dbReference type="NCBI Taxonomy" id="1589"/>
    <lineage>
        <taxon>Bacteria</taxon>
        <taxon>Bacillati</taxon>
        <taxon>Bacillota</taxon>
        <taxon>Bacilli</taxon>
        <taxon>Lactobacillales</taxon>
        <taxon>Lactobacillaceae</taxon>
        <taxon>Lactiplantibacillus</taxon>
    </lineage>
</organism>
<feature type="transmembrane region" description="Helical" evidence="1">
    <location>
        <begin position="122"/>
        <end position="144"/>
    </location>
</feature>
<dbReference type="EMBL" id="JAVLAQ010000001">
    <property type="protein sequence ID" value="MDT6989504.1"/>
    <property type="molecule type" value="Genomic_DNA"/>
</dbReference>
<feature type="transmembrane region" description="Helical" evidence="1">
    <location>
        <begin position="223"/>
        <end position="242"/>
    </location>
</feature>
<accession>A0AAW8VTD9</accession>
<feature type="transmembrane region" description="Helical" evidence="1">
    <location>
        <begin position="180"/>
        <end position="211"/>
    </location>
</feature>
<feature type="transmembrane region" description="Helical" evidence="1">
    <location>
        <begin position="99"/>
        <end position="116"/>
    </location>
</feature>
<feature type="transmembrane region" description="Helical" evidence="1">
    <location>
        <begin position="374"/>
        <end position="399"/>
    </location>
</feature>
<comment type="caution">
    <text evidence="2">The sequence shown here is derived from an EMBL/GenBank/DDBJ whole genome shotgun (WGS) entry which is preliminary data.</text>
</comment>
<gene>
    <name evidence="2" type="ORF">RI536_05235</name>
</gene>
<keyword evidence="1" id="KW-0812">Transmembrane</keyword>
<evidence type="ECO:0000256" key="1">
    <source>
        <dbReference type="SAM" id="Phobius"/>
    </source>
</evidence>
<reference evidence="2" key="1">
    <citation type="submission" date="2023-08" db="EMBL/GenBank/DDBJ databases">
        <authorList>
            <person name="Page C.A."/>
            <person name="Perez-Diaz I.M."/>
        </authorList>
    </citation>
    <scope>NUCLEOTIDE SEQUENCE</scope>
    <source>
        <strain evidence="2">7.8.46</strain>
    </source>
</reference>
<feature type="transmembrane region" description="Helical" evidence="1">
    <location>
        <begin position="302"/>
        <end position="323"/>
    </location>
</feature>
<feature type="transmembrane region" description="Helical" evidence="1">
    <location>
        <begin position="276"/>
        <end position="295"/>
    </location>
</feature>
<keyword evidence="1" id="KW-0472">Membrane</keyword>
<feature type="transmembrane region" description="Helical" evidence="1">
    <location>
        <begin position="151"/>
        <end position="168"/>
    </location>
</feature>